<gene>
    <name evidence="1" type="ORF">HPB50_009563</name>
</gene>
<keyword evidence="2" id="KW-1185">Reference proteome</keyword>
<accession>A0ACB7TFD5</accession>
<evidence type="ECO:0000313" key="1">
    <source>
        <dbReference type="EMBL" id="KAH6945668.1"/>
    </source>
</evidence>
<organism evidence="1 2">
    <name type="scientific">Hyalomma asiaticum</name>
    <name type="common">Tick</name>
    <dbReference type="NCBI Taxonomy" id="266040"/>
    <lineage>
        <taxon>Eukaryota</taxon>
        <taxon>Metazoa</taxon>
        <taxon>Ecdysozoa</taxon>
        <taxon>Arthropoda</taxon>
        <taxon>Chelicerata</taxon>
        <taxon>Arachnida</taxon>
        <taxon>Acari</taxon>
        <taxon>Parasitiformes</taxon>
        <taxon>Ixodida</taxon>
        <taxon>Ixodoidea</taxon>
        <taxon>Ixodidae</taxon>
        <taxon>Hyalomminae</taxon>
        <taxon>Hyalomma</taxon>
    </lineage>
</organism>
<sequence length="109" mass="12340">MAKRCNFSQALDRMLVCGLRDAGVRRNLLAQSTLLLQEAEEAALAAEMAARNVQQMGDGPVSDNVNALCKKQEWQMFAKRPQPGRMTQSRPQPDRLPLLWKRLPQDHQV</sequence>
<proteinExistence type="predicted"/>
<name>A0ACB7TFD5_HYAAI</name>
<dbReference type="EMBL" id="CM023481">
    <property type="protein sequence ID" value="KAH6945668.1"/>
    <property type="molecule type" value="Genomic_DNA"/>
</dbReference>
<reference evidence="1" key="1">
    <citation type="submission" date="2020-05" db="EMBL/GenBank/DDBJ databases">
        <title>Large-scale comparative analyses of tick genomes elucidate their genetic diversity and vector capacities.</title>
        <authorList>
            <person name="Jia N."/>
            <person name="Wang J."/>
            <person name="Shi W."/>
            <person name="Du L."/>
            <person name="Sun Y."/>
            <person name="Zhan W."/>
            <person name="Jiang J."/>
            <person name="Wang Q."/>
            <person name="Zhang B."/>
            <person name="Ji P."/>
            <person name="Sakyi L.B."/>
            <person name="Cui X."/>
            <person name="Yuan T."/>
            <person name="Jiang B."/>
            <person name="Yang W."/>
            <person name="Lam T.T.-Y."/>
            <person name="Chang Q."/>
            <person name="Ding S."/>
            <person name="Wang X."/>
            <person name="Zhu J."/>
            <person name="Ruan X."/>
            <person name="Zhao L."/>
            <person name="Wei J."/>
            <person name="Que T."/>
            <person name="Du C."/>
            <person name="Cheng J."/>
            <person name="Dai P."/>
            <person name="Han X."/>
            <person name="Huang E."/>
            <person name="Gao Y."/>
            <person name="Liu J."/>
            <person name="Shao H."/>
            <person name="Ye R."/>
            <person name="Li L."/>
            <person name="Wei W."/>
            <person name="Wang X."/>
            <person name="Wang C."/>
            <person name="Yang T."/>
            <person name="Huo Q."/>
            <person name="Li W."/>
            <person name="Guo W."/>
            <person name="Chen H."/>
            <person name="Zhou L."/>
            <person name="Ni X."/>
            <person name="Tian J."/>
            <person name="Zhou Y."/>
            <person name="Sheng Y."/>
            <person name="Liu T."/>
            <person name="Pan Y."/>
            <person name="Xia L."/>
            <person name="Li J."/>
            <person name="Zhao F."/>
            <person name="Cao W."/>
        </authorList>
    </citation>
    <scope>NUCLEOTIDE SEQUENCE</scope>
    <source>
        <strain evidence="1">Hyas-2018</strain>
    </source>
</reference>
<protein>
    <submittedName>
        <fullName evidence="1">Uncharacterized protein</fullName>
    </submittedName>
</protein>
<evidence type="ECO:0000313" key="2">
    <source>
        <dbReference type="Proteomes" id="UP000821845"/>
    </source>
</evidence>
<comment type="caution">
    <text evidence="1">The sequence shown here is derived from an EMBL/GenBank/DDBJ whole genome shotgun (WGS) entry which is preliminary data.</text>
</comment>
<dbReference type="Proteomes" id="UP000821845">
    <property type="component" value="Chromosome 1"/>
</dbReference>